<dbReference type="VEuPathDB" id="MicrosporidiaDB:HERIO_1222"/>
<organism evidence="2 3">
    <name type="scientific">Hepatospora eriocheir</name>
    <dbReference type="NCBI Taxonomy" id="1081669"/>
    <lineage>
        <taxon>Eukaryota</taxon>
        <taxon>Fungi</taxon>
        <taxon>Fungi incertae sedis</taxon>
        <taxon>Microsporidia</taxon>
        <taxon>Hepatosporidae</taxon>
        <taxon>Hepatospora</taxon>
    </lineage>
</organism>
<evidence type="ECO:0000313" key="3">
    <source>
        <dbReference type="Proteomes" id="UP000192501"/>
    </source>
</evidence>
<accession>A0A1X0QIC5</accession>
<feature type="chain" id="PRO_5012168049" evidence="1">
    <location>
        <begin position="29"/>
        <end position="374"/>
    </location>
</feature>
<dbReference type="VEuPathDB" id="MicrosporidiaDB:A0H76_687"/>
<comment type="caution">
    <text evidence="2">The sequence shown here is derived from an EMBL/GenBank/DDBJ whole genome shotgun (WGS) entry which is preliminary data.</text>
</comment>
<keyword evidence="1" id="KW-0732">Signal</keyword>
<evidence type="ECO:0000313" key="2">
    <source>
        <dbReference type="EMBL" id="ORD99540.1"/>
    </source>
</evidence>
<evidence type="ECO:0000256" key="1">
    <source>
        <dbReference type="SAM" id="SignalP"/>
    </source>
</evidence>
<name>A0A1X0QIC5_9MICR</name>
<proteinExistence type="predicted"/>
<dbReference type="Proteomes" id="UP000192501">
    <property type="component" value="Unassembled WGS sequence"/>
</dbReference>
<dbReference type="EMBL" id="LTAI01000170">
    <property type="protein sequence ID" value="ORD99540.1"/>
    <property type="molecule type" value="Genomic_DNA"/>
</dbReference>
<sequence length="374" mass="44024">MTIMLMSILSSVMFLITNNTFVIGRVRCEDTINSEKMSALIKESNSLFRKFQVCFLEKVLENIKENNENFFAKKKGLKNCLAKLNKFKFDDKSYKENIIDFLNYLFGVVNNNNKFNCSVLLNTDEIDFLESVDFFSFEIAKKMFSEYKYGTFQTLSDDKERERFIKINQKILKLYADVARQLNFLELGTKYEKYNKFKEIIKCFSDSTSRCDMCSLNHSLNLSETESIKLKKLIDMIIYYDKIVYKIYEKLDEANKEEPTVCNNDLEVIKSKFDIDLKKYVETGENLNVLLYEISKVLNLLKVYLFALNQKKSDFMFAKVSTQITILKIESEISFYNEHNKSNENDEVLKMLDEVKVKLEEFNNNLDSNDSMKN</sequence>
<dbReference type="VEuPathDB" id="MicrosporidiaDB:HERIO_717"/>
<feature type="signal peptide" evidence="1">
    <location>
        <begin position="1"/>
        <end position="28"/>
    </location>
</feature>
<gene>
    <name evidence="2" type="ORF">A0H76_687</name>
</gene>
<dbReference type="AlphaFoldDB" id="A0A1X0QIC5"/>
<reference evidence="2 3" key="1">
    <citation type="journal article" date="2017" name="Environ. Microbiol.">
        <title>Decay of the glycolytic pathway and adaptation to intranuclear parasitism within Enterocytozoonidae microsporidia.</title>
        <authorList>
            <person name="Wiredu Boakye D."/>
            <person name="Jaroenlak P."/>
            <person name="Prachumwat A."/>
            <person name="Williams T.A."/>
            <person name="Bateman K.S."/>
            <person name="Itsathitphaisarn O."/>
            <person name="Sritunyalucksana K."/>
            <person name="Paszkiewicz K.H."/>
            <person name="Moore K.A."/>
            <person name="Stentiford G.D."/>
            <person name="Williams B.A."/>
        </authorList>
    </citation>
    <scope>NUCLEOTIDE SEQUENCE [LARGE SCALE GENOMIC DNA]</scope>
    <source>
        <strain evidence="3">canceri</strain>
    </source>
</reference>
<protein>
    <submittedName>
        <fullName evidence="2">Uncharacterized protein</fullName>
    </submittedName>
</protein>